<proteinExistence type="inferred from homology"/>
<reference evidence="6 7" key="1">
    <citation type="submission" date="2020-08" db="EMBL/GenBank/DDBJ databases">
        <title>Genomic Encyclopedia of Type Strains, Phase III (KMG-III): the genomes of soil and plant-associated and newly described type strains.</title>
        <authorList>
            <person name="Whitman W."/>
        </authorList>
    </citation>
    <scope>NUCLEOTIDE SEQUENCE [LARGE SCALE GENOMIC DNA]</scope>
    <source>
        <strain evidence="6 7">CECT 8305</strain>
    </source>
</reference>
<feature type="compositionally biased region" description="Basic and acidic residues" evidence="3">
    <location>
        <begin position="353"/>
        <end position="369"/>
    </location>
</feature>
<dbReference type="Pfam" id="PF13328">
    <property type="entry name" value="HD_4"/>
    <property type="match status" value="1"/>
</dbReference>
<dbReference type="InterPro" id="IPR012676">
    <property type="entry name" value="TGS-like"/>
</dbReference>
<accession>A0A7W9V189</accession>
<feature type="region of interest" description="Disordered" evidence="3">
    <location>
        <begin position="695"/>
        <end position="904"/>
    </location>
</feature>
<dbReference type="InterPro" id="IPR006674">
    <property type="entry name" value="HD_domain"/>
</dbReference>
<dbReference type="CDD" id="cd05399">
    <property type="entry name" value="NT_Rel-Spo_like"/>
    <property type="match status" value="1"/>
</dbReference>
<evidence type="ECO:0000259" key="4">
    <source>
        <dbReference type="PROSITE" id="PS51671"/>
    </source>
</evidence>
<gene>
    <name evidence="6" type="ORF">FHS42_004610</name>
</gene>
<dbReference type="PROSITE" id="PS51831">
    <property type="entry name" value="HD"/>
    <property type="match status" value="1"/>
</dbReference>
<dbReference type="Gene3D" id="3.10.20.30">
    <property type="match status" value="1"/>
</dbReference>
<evidence type="ECO:0000256" key="1">
    <source>
        <dbReference type="ARBA" id="ARBA00007476"/>
    </source>
</evidence>
<feature type="compositionally biased region" description="Low complexity" evidence="3">
    <location>
        <begin position="540"/>
        <end position="556"/>
    </location>
</feature>
<dbReference type="InterPro" id="IPR007685">
    <property type="entry name" value="RelA_SpoT"/>
</dbReference>
<evidence type="ECO:0000256" key="3">
    <source>
        <dbReference type="SAM" id="MobiDB-lite"/>
    </source>
</evidence>
<evidence type="ECO:0000259" key="5">
    <source>
        <dbReference type="PROSITE" id="PS51831"/>
    </source>
</evidence>
<feature type="compositionally biased region" description="Basic and acidic residues" evidence="3">
    <location>
        <begin position="557"/>
        <end position="566"/>
    </location>
</feature>
<dbReference type="SUPFAM" id="SSF109604">
    <property type="entry name" value="HD-domain/PDEase-like"/>
    <property type="match status" value="1"/>
</dbReference>
<organism evidence="6 7">
    <name type="scientific">Streptomyces zagrosensis</name>
    <dbReference type="NCBI Taxonomy" id="1042984"/>
    <lineage>
        <taxon>Bacteria</taxon>
        <taxon>Bacillati</taxon>
        <taxon>Actinomycetota</taxon>
        <taxon>Actinomycetes</taxon>
        <taxon>Kitasatosporales</taxon>
        <taxon>Streptomycetaceae</taxon>
        <taxon>Streptomyces</taxon>
    </lineage>
</organism>
<dbReference type="Gene3D" id="1.10.3210.10">
    <property type="entry name" value="Hypothetical protein af1432"/>
    <property type="match status" value="1"/>
</dbReference>
<comment type="caution">
    <text evidence="6">The sequence shown here is derived from an EMBL/GenBank/DDBJ whole genome shotgun (WGS) entry which is preliminary data.</text>
</comment>
<dbReference type="CDD" id="cd00077">
    <property type="entry name" value="HDc"/>
    <property type="match status" value="1"/>
</dbReference>
<feature type="compositionally biased region" description="Low complexity" evidence="3">
    <location>
        <begin position="851"/>
        <end position="867"/>
    </location>
</feature>
<dbReference type="GO" id="GO:0015969">
    <property type="term" value="P:guanosine tetraphosphate metabolic process"/>
    <property type="evidence" value="ECO:0007669"/>
    <property type="project" value="InterPro"/>
</dbReference>
<dbReference type="Pfam" id="PF13291">
    <property type="entry name" value="ACT_4"/>
    <property type="match status" value="1"/>
</dbReference>
<evidence type="ECO:0000313" key="6">
    <source>
        <dbReference type="EMBL" id="MBB5937529.1"/>
    </source>
</evidence>
<dbReference type="PANTHER" id="PTHR21262">
    <property type="entry name" value="GUANOSINE-3',5'-BIS DIPHOSPHATE 3'-PYROPHOSPHOHYDROLASE"/>
    <property type="match status" value="1"/>
</dbReference>
<keyword evidence="6" id="KW-0378">Hydrolase</keyword>
<evidence type="ECO:0000256" key="2">
    <source>
        <dbReference type="ARBA" id="ARBA00025704"/>
    </source>
</evidence>
<dbReference type="SUPFAM" id="SSF55021">
    <property type="entry name" value="ACT-like"/>
    <property type="match status" value="1"/>
</dbReference>
<dbReference type="SMART" id="SM00954">
    <property type="entry name" value="RelA_SpoT"/>
    <property type="match status" value="1"/>
</dbReference>
<feature type="region of interest" description="Disordered" evidence="3">
    <location>
        <begin position="330"/>
        <end position="369"/>
    </location>
</feature>
<dbReference type="PROSITE" id="PS51671">
    <property type="entry name" value="ACT"/>
    <property type="match status" value="1"/>
</dbReference>
<dbReference type="InterPro" id="IPR043519">
    <property type="entry name" value="NT_sf"/>
</dbReference>
<feature type="region of interest" description="Disordered" evidence="3">
    <location>
        <begin position="588"/>
        <end position="678"/>
    </location>
</feature>
<dbReference type="PANTHER" id="PTHR21262:SF31">
    <property type="entry name" value="GTP PYROPHOSPHOKINASE"/>
    <property type="match status" value="1"/>
</dbReference>
<feature type="region of interest" description="Disordered" evidence="3">
    <location>
        <begin position="499"/>
        <end position="566"/>
    </location>
</feature>
<dbReference type="InterPro" id="IPR002912">
    <property type="entry name" value="ACT_dom"/>
</dbReference>
<dbReference type="Pfam" id="PF04607">
    <property type="entry name" value="RelA_SpoT"/>
    <property type="match status" value="1"/>
</dbReference>
<keyword evidence="7" id="KW-1185">Reference proteome</keyword>
<feature type="domain" description="HD" evidence="5">
    <location>
        <begin position="39"/>
        <end position="136"/>
    </location>
</feature>
<comment type="similarity">
    <text evidence="1">Belongs to the RelA/SpoT family.</text>
</comment>
<dbReference type="SUPFAM" id="SSF81301">
    <property type="entry name" value="Nucleotidyltransferase"/>
    <property type="match status" value="1"/>
</dbReference>
<feature type="compositionally biased region" description="Low complexity" evidence="3">
    <location>
        <begin position="765"/>
        <end position="778"/>
    </location>
</feature>
<dbReference type="Gene3D" id="3.30.460.10">
    <property type="entry name" value="Beta Polymerase, domain 2"/>
    <property type="match status" value="1"/>
</dbReference>
<evidence type="ECO:0000313" key="7">
    <source>
        <dbReference type="Proteomes" id="UP000588098"/>
    </source>
</evidence>
<dbReference type="Proteomes" id="UP000588098">
    <property type="component" value="Unassembled WGS sequence"/>
</dbReference>
<protein>
    <submittedName>
        <fullName evidence="6">(P)ppGpp synthase/HD superfamily hydrolase</fullName>
    </submittedName>
</protein>
<comment type="pathway">
    <text evidence="2">Purine metabolism.</text>
</comment>
<feature type="domain" description="ACT" evidence="4">
    <location>
        <begin position="976"/>
        <end position="1050"/>
    </location>
</feature>
<dbReference type="Pfam" id="PF02824">
    <property type="entry name" value="TGS"/>
    <property type="match status" value="1"/>
</dbReference>
<name>A0A7W9V189_9ACTN</name>
<feature type="compositionally biased region" description="Low complexity" evidence="3">
    <location>
        <begin position="518"/>
        <end position="528"/>
    </location>
</feature>
<dbReference type="GO" id="GO:0005886">
    <property type="term" value="C:plasma membrane"/>
    <property type="evidence" value="ECO:0007669"/>
    <property type="project" value="TreeGrafter"/>
</dbReference>
<dbReference type="InterPro" id="IPR045865">
    <property type="entry name" value="ACT-like_dom_sf"/>
</dbReference>
<dbReference type="GO" id="GO:0016787">
    <property type="term" value="F:hydrolase activity"/>
    <property type="evidence" value="ECO:0007669"/>
    <property type="project" value="UniProtKB-KW"/>
</dbReference>
<dbReference type="InterPro" id="IPR004095">
    <property type="entry name" value="TGS"/>
</dbReference>
<dbReference type="EMBL" id="JACHJL010000012">
    <property type="protein sequence ID" value="MBB5937529.1"/>
    <property type="molecule type" value="Genomic_DNA"/>
</dbReference>
<sequence length="1057" mass="108729">MVKTHRAHHPGADLDVLRRAYELAESSHRGQMRKSGEPYITHPLAVTLILAELGAETTTLTASLLHDTVEDTEVTLAQVREEFGEEVRYLVDGVTKLEKVDYGAAAEPETFRKMLVATGNDVRVMSIKLADRLHNMRTLGVMRPEKQVRIAKVTRDVLIPLAERLGVQALKTELEDLVFAILHPEEYARTRELIAEHAARPDPLAETARSVRAVLHEAGIAADVLVRPRHIVSVYRARLKRGELSGSGLGRLLVLVGEDADCYAVLGELHTCFTPVISEFKDFIAVPKFNLYQSLHTAVAGDAGEITEVLIRTQQMHNAAEAGVVALGNPYAPAPDGAEGTERTATGGGSGTGERHGAGDGADGERADPTRPGWLSRLLDWQRAVSDTDAFWSSLRDDLAQDREITVFALDGTVLSVPDGASCVDAVYARYGAAGHCCVGARVNGRLVTLSTALHDGDGVEFLMASGRDAASSGPSPEWLAHARTPAARIAITHWLNSHQTAPDHPPHPGSDAASSPAAHGGAVTHHATPSDGGERESGAPAPHAAEHGAAPATGEHGAESRVDGEEAGKSGLATLGAVARGAAGRAAAGSGARGAEGGQDKEHGHARPGAPEDGATAHSGARGTGHGARGAADGAPATEHGATGHGARSAEHGARGATDGARAALEETAHSSATADGGGALNAASALLVASPPPIVAPPGAGEAERLPAPTRGGEPHDDDGHGTVPSTGAAPSTGTPPPDNTVAMAKPASHGDRAAPPVGSTPASNAAVATAAQDGAGSDEAEPEASTGGAPKSAVRGRGTVSADRERGIDGRVSAGRRAAGHDGEGDGAEPASGRQRHIATGRRNMSEGKGAASAAAGRAQEPGAHVANGVADSSRAPGSPRTEGTPGGQRGASDARRGPGVVVGQPGVAVRLAGCCTPVPPDEVTGFAVRGGAVTVHRVPCPVVTRMTEEGRESVEVHWQLDAETTTRGYRVTLCAEAFSRPHLLADLTEVIAAQGAEVISAAVEPPYEQRVRHTYTLQLPDAGRLPLLMRAMRQVPSVYDVTRAGHELTTAGV</sequence>
<dbReference type="InterPro" id="IPR012675">
    <property type="entry name" value="Beta-grasp_dom_sf"/>
</dbReference>
<dbReference type="Gene3D" id="3.30.70.260">
    <property type="match status" value="1"/>
</dbReference>
<dbReference type="InterPro" id="IPR003607">
    <property type="entry name" value="HD/PDEase_dom"/>
</dbReference>
<dbReference type="SUPFAM" id="SSF81271">
    <property type="entry name" value="TGS-like"/>
    <property type="match status" value="1"/>
</dbReference>
<dbReference type="SMART" id="SM00471">
    <property type="entry name" value="HDc"/>
    <property type="match status" value="1"/>
</dbReference>
<dbReference type="CDD" id="cd04876">
    <property type="entry name" value="ACT_RelA-SpoT"/>
    <property type="match status" value="1"/>
</dbReference>
<dbReference type="FunFam" id="1.10.3210.10:FF:000001">
    <property type="entry name" value="GTP pyrophosphokinase RelA"/>
    <property type="match status" value="1"/>
</dbReference>
<dbReference type="AlphaFoldDB" id="A0A7W9V189"/>